<dbReference type="OrthoDB" id="272810at2759"/>
<evidence type="ECO:0000313" key="5">
    <source>
        <dbReference type="Proteomes" id="UP000054560"/>
    </source>
</evidence>
<dbReference type="AlphaFoldDB" id="A0A0L0FKG5"/>
<dbReference type="PANTHER" id="PTHR16166:SF93">
    <property type="entry name" value="INTERMEMBRANE LIPID TRANSFER PROTEIN VPS13"/>
    <property type="match status" value="1"/>
</dbReference>
<feature type="domain" description="Vacuolar protein sorting-associated protein 13 VPS13 adaptor binding" evidence="3">
    <location>
        <begin position="21"/>
        <end position="256"/>
    </location>
</feature>
<comment type="similarity">
    <text evidence="1">Belongs to the VPS13 family.</text>
</comment>
<accession>A0A0L0FKG5</accession>
<dbReference type="PANTHER" id="PTHR16166">
    <property type="entry name" value="VACUOLAR PROTEIN SORTING-ASSOCIATED PROTEIN VPS13"/>
    <property type="match status" value="1"/>
</dbReference>
<feature type="region of interest" description="Disordered" evidence="2">
    <location>
        <begin position="489"/>
        <end position="515"/>
    </location>
</feature>
<evidence type="ECO:0000256" key="1">
    <source>
        <dbReference type="ARBA" id="ARBA00006545"/>
    </source>
</evidence>
<dbReference type="InterPro" id="IPR026847">
    <property type="entry name" value="VPS13"/>
</dbReference>
<evidence type="ECO:0000313" key="4">
    <source>
        <dbReference type="EMBL" id="KNC77269.1"/>
    </source>
</evidence>
<dbReference type="GO" id="GO:0045053">
    <property type="term" value="P:protein retention in Golgi apparatus"/>
    <property type="evidence" value="ECO:0007669"/>
    <property type="project" value="TreeGrafter"/>
</dbReference>
<protein>
    <recommendedName>
        <fullName evidence="3">Vacuolar protein sorting-associated protein 13 VPS13 adaptor binding domain-containing protein</fullName>
    </recommendedName>
</protein>
<evidence type="ECO:0000259" key="3">
    <source>
        <dbReference type="Pfam" id="PF25036"/>
    </source>
</evidence>
<dbReference type="RefSeq" id="XP_014151171.1">
    <property type="nucleotide sequence ID" value="XM_014295696.1"/>
</dbReference>
<proteinExistence type="inferred from homology"/>
<name>A0A0L0FKG5_9EUKA</name>
<dbReference type="Gene3D" id="2.80.10.50">
    <property type="match status" value="1"/>
</dbReference>
<reference evidence="4 5" key="1">
    <citation type="submission" date="2011-02" db="EMBL/GenBank/DDBJ databases">
        <title>The Genome Sequence of Sphaeroforma arctica JP610.</title>
        <authorList>
            <consortium name="The Broad Institute Genome Sequencing Platform"/>
            <person name="Russ C."/>
            <person name="Cuomo C."/>
            <person name="Young S.K."/>
            <person name="Zeng Q."/>
            <person name="Gargeya S."/>
            <person name="Alvarado L."/>
            <person name="Berlin A."/>
            <person name="Chapman S.B."/>
            <person name="Chen Z."/>
            <person name="Freedman E."/>
            <person name="Gellesch M."/>
            <person name="Goldberg J."/>
            <person name="Griggs A."/>
            <person name="Gujja S."/>
            <person name="Heilman E."/>
            <person name="Heiman D."/>
            <person name="Howarth C."/>
            <person name="Mehta T."/>
            <person name="Neiman D."/>
            <person name="Pearson M."/>
            <person name="Roberts A."/>
            <person name="Saif S."/>
            <person name="Shea T."/>
            <person name="Shenoy N."/>
            <person name="Sisk P."/>
            <person name="Stolte C."/>
            <person name="Sykes S."/>
            <person name="White J."/>
            <person name="Yandava C."/>
            <person name="Burger G."/>
            <person name="Gray M.W."/>
            <person name="Holland P.W.H."/>
            <person name="King N."/>
            <person name="Lang F.B.F."/>
            <person name="Roger A.J."/>
            <person name="Ruiz-Trillo I."/>
            <person name="Haas B."/>
            <person name="Nusbaum C."/>
            <person name="Birren B."/>
        </authorList>
    </citation>
    <scope>NUCLEOTIDE SEQUENCE [LARGE SCALE GENOMIC DNA]</scope>
    <source>
        <strain evidence="4 5">JP610</strain>
    </source>
</reference>
<dbReference type="Proteomes" id="UP000054560">
    <property type="component" value="Unassembled WGS sequence"/>
</dbReference>
<evidence type="ECO:0000256" key="2">
    <source>
        <dbReference type="SAM" id="MobiDB-lite"/>
    </source>
</evidence>
<dbReference type="SUPFAM" id="SSF50370">
    <property type="entry name" value="Ricin B-like lectins"/>
    <property type="match status" value="1"/>
</dbReference>
<gene>
    <name evidence="4" type="ORF">SARC_10265</name>
</gene>
<sequence>MSEGKTVETTLPQTRQGKVQMHSLDVGVKGGEEITLRANDTRYSSVLRLDATGNTQKIVLAVPERGTLRTRTQKQYELGVKVTYNTGVYARTRLVQILPNMLFLNVFGFPLEYVQDNLNDPAVTITPMKTMPFHWPAKRDVQLLRIRAKVPIPNSSDESGRNDVWNWSEPFALVPQQLTHFTVKLRGNRNRELVGYIPVSVTWVKAGHVVLFGRPYGKEPTNYVIRNNTALRLEYWQDGVEKETLSPHSEVVYGFDRLLGPQFINVQVSNDDLTARSYDMNSLINKFSPVEYLRVFQLVAMNDSVLEVCKTRDGQATIRLWPKRDRTAMEYRYQMWSLTANGTLVNPASGLIAQVYGDGLYPGARLYMNDPQRRATEQWQLLPMVPNISSARQTNLVWELDADDLKSGCFLKLAPRNPQSQLQNFRPVYLTQGTGVLAPRIDVDGPTRILEFSDGRPLSEGRRVAHGVSRASFRSLPGMASMGLLGSGGEGSEVAMATTDGDLDGDVSRSDLAVR</sequence>
<dbReference type="GeneID" id="25910769"/>
<keyword evidence="5" id="KW-1185">Reference proteome</keyword>
<feature type="compositionally biased region" description="Basic and acidic residues" evidence="2">
    <location>
        <begin position="506"/>
        <end position="515"/>
    </location>
</feature>
<dbReference type="EMBL" id="KQ242785">
    <property type="protein sequence ID" value="KNC77269.1"/>
    <property type="molecule type" value="Genomic_DNA"/>
</dbReference>
<dbReference type="InterPro" id="IPR009543">
    <property type="entry name" value="VPS13_VAB"/>
</dbReference>
<dbReference type="GO" id="GO:0006623">
    <property type="term" value="P:protein targeting to vacuole"/>
    <property type="evidence" value="ECO:0007669"/>
    <property type="project" value="TreeGrafter"/>
</dbReference>
<dbReference type="InterPro" id="IPR035992">
    <property type="entry name" value="Ricin_B-like_lectins"/>
</dbReference>
<dbReference type="Pfam" id="PF25036">
    <property type="entry name" value="VPS13_VAB"/>
    <property type="match status" value="1"/>
</dbReference>
<organism evidence="4 5">
    <name type="scientific">Sphaeroforma arctica JP610</name>
    <dbReference type="NCBI Taxonomy" id="667725"/>
    <lineage>
        <taxon>Eukaryota</taxon>
        <taxon>Ichthyosporea</taxon>
        <taxon>Ichthyophonida</taxon>
        <taxon>Sphaeroforma</taxon>
    </lineage>
</organism>
<dbReference type="CDD" id="cd00161">
    <property type="entry name" value="beta-trefoil_Ricin-like"/>
    <property type="match status" value="1"/>
</dbReference>